<dbReference type="PANTHER" id="PTHR43537">
    <property type="entry name" value="TRANSCRIPTIONAL REGULATOR, GNTR FAMILY"/>
    <property type="match status" value="1"/>
</dbReference>
<dbReference type="InterPro" id="IPR008920">
    <property type="entry name" value="TF_FadR/GntR_C"/>
</dbReference>
<evidence type="ECO:0000256" key="1">
    <source>
        <dbReference type="ARBA" id="ARBA00023015"/>
    </source>
</evidence>
<dbReference type="SUPFAM" id="SSF48008">
    <property type="entry name" value="GntR ligand-binding domain-like"/>
    <property type="match status" value="1"/>
</dbReference>
<dbReference type="Pfam" id="PF00392">
    <property type="entry name" value="GntR"/>
    <property type="match status" value="1"/>
</dbReference>
<dbReference type="Gene3D" id="1.20.120.530">
    <property type="entry name" value="GntR ligand-binding domain-like"/>
    <property type="match status" value="1"/>
</dbReference>
<dbReference type="InterPro" id="IPR000524">
    <property type="entry name" value="Tscrpt_reg_HTH_GntR"/>
</dbReference>
<gene>
    <name evidence="4" type="ORF">DDF84_025685</name>
</gene>
<dbReference type="SMART" id="SM00345">
    <property type="entry name" value="HTH_GNTR"/>
    <property type="match status" value="1"/>
</dbReference>
<dbReference type="InterPro" id="IPR036388">
    <property type="entry name" value="WH-like_DNA-bd_sf"/>
</dbReference>
<accession>A0A132HDL0</accession>
<organism evidence="4 5">
    <name type="scientific">Cupriavidus metallidurans</name>
    <dbReference type="NCBI Taxonomy" id="119219"/>
    <lineage>
        <taxon>Bacteria</taxon>
        <taxon>Pseudomonadati</taxon>
        <taxon>Pseudomonadota</taxon>
        <taxon>Betaproteobacteria</taxon>
        <taxon>Burkholderiales</taxon>
        <taxon>Burkholderiaceae</taxon>
        <taxon>Cupriavidus</taxon>
    </lineage>
</organism>
<dbReference type="SUPFAM" id="SSF46785">
    <property type="entry name" value="Winged helix' DNA-binding domain"/>
    <property type="match status" value="1"/>
</dbReference>
<keyword evidence="3" id="KW-0804">Transcription</keyword>
<dbReference type="PANTHER" id="PTHR43537:SF41">
    <property type="entry name" value="TRANSCRIPTIONAL REGULATORY PROTEIN"/>
    <property type="match status" value="1"/>
</dbReference>
<dbReference type="AlphaFoldDB" id="A0A132HDL0"/>
<evidence type="ECO:0000256" key="3">
    <source>
        <dbReference type="ARBA" id="ARBA00023163"/>
    </source>
</evidence>
<dbReference type="OrthoDB" id="9799812at2"/>
<reference evidence="4 5" key="1">
    <citation type="submission" date="2019-03" db="EMBL/GenBank/DDBJ databases">
        <title>Comparative insights into the high quality Complete genome sequence of highly metal resistant Cupriavidus metallidurans strain BS1 isolated from a gold-copper mine.</title>
        <authorList>
            <person name="Mazhar H.S."/>
            <person name="Rensing C."/>
        </authorList>
    </citation>
    <scope>NUCLEOTIDE SEQUENCE [LARGE SCALE GENOMIC DNA]</scope>
    <source>
        <strain evidence="4 5">BS1</strain>
    </source>
</reference>
<evidence type="ECO:0000313" key="5">
    <source>
        <dbReference type="Proteomes" id="UP000253772"/>
    </source>
</evidence>
<dbReference type="PROSITE" id="PS50949">
    <property type="entry name" value="HTH_GNTR"/>
    <property type="match status" value="1"/>
</dbReference>
<proteinExistence type="predicted"/>
<dbReference type="CDD" id="cd07377">
    <property type="entry name" value="WHTH_GntR"/>
    <property type="match status" value="1"/>
</dbReference>
<evidence type="ECO:0000256" key="2">
    <source>
        <dbReference type="ARBA" id="ARBA00023125"/>
    </source>
</evidence>
<dbReference type="GO" id="GO:0003700">
    <property type="term" value="F:DNA-binding transcription factor activity"/>
    <property type="evidence" value="ECO:0007669"/>
    <property type="project" value="InterPro"/>
</dbReference>
<sequence length="226" mass="25852">MNGRSTSALGAATRAEAATEELRRRILEGELVEGFQLKQDLLAEEFGISRIPVREALVQLENEGLVKIVPHKGAIVAELSTKDIEELFSLRALLESHLLRHSIPRLTKDDFDRLDEILKRYAIELAEGHSHRWGELNTELHDILLGRANRPRSLDLVQSLLRQTDRYTRVQLSISDAAVQRAKAEHEELVRLCRLGESREACALLKRHIEHAGEELILFLRERRRP</sequence>
<dbReference type="Pfam" id="PF07729">
    <property type="entry name" value="FCD"/>
    <property type="match status" value="1"/>
</dbReference>
<dbReference type="Proteomes" id="UP000253772">
    <property type="component" value="Chromosome c2"/>
</dbReference>
<dbReference type="SMART" id="SM00895">
    <property type="entry name" value="FCD"/>
    <property type="match status" value="1"/>
</dbReference>
<name>A0A132HDL0_9BURK</name>
<keyword evidence="2" id="KW-0238">DNA-binding</keyword>
<keyword evidence="1" id="KW-0805">Transcription regulation</keyword>
<dbReference type="PRINTS" id="PR00035">
    <property type="entry name" value="HTHGNTR"/>
</dbReference>
<dbReference type="Gene3D" id="1.10.10.10">
    <property type="entry name" value="Winged helix-like DNA-binding domain superfamily/Winged helix DNA-binding domain"/>
    <property type="match status" value="1"/>
</dbReference>
<dbReference type="EMBL" id="CP037901">
    <property type="protein sequence ID" value="QBP13042.1"/>
    <property type="molecule type" value="Genomic_DNA"/>
</dbReference>
<dbReference type="GO" id="GO:0003677">
    <property type="term" value="F:DNA binding"/>
    <property type="evidence" value="ECO:0007669"/>
    <property type="project" value="UniProtKB-KW"/>
</dbReference>
<evidence type="ECO:0000313" key="4">
    <source>
        <dbReference type="EMBL" id="QBP13042.1"/>
    </source>
</evidence>
<dbReference type="InterPro" id="IPR036390">
    <property type="entry name" value="WH_DNA-bd_sf"/>
</dbReference>
<dbReference type="InterPro" id="IPR011711">
    <property type="entry name" value="GntR_C"/>
</dbReference>
<dbReference type="RefSeq" id="WP_011519505.1">
    <property type="nucleotide sequence ID" value="NZ_CP026544.1"/>
</dbReference>
<dbReference type="OMA" id="HMALYSK"/>
<protein>
    <submittedName>
        <fullName evidence="4">GntR family transcriptional regulator</fullName>
    </submittedName>
</protein>